<name>A0ABR3Z2S7_9PEZI</name>
<reference evidence="4 5" key="1">
    <citation type="journal article" date="2024" name="IMA Fungus">
        <title>IMA Genome - F19 : A genome assembly and annotation guide to empower mycologists, including annotated draft genome sequences of Ceratocystis pirilliformis, Diaporthe australafricana, Fusarium ophioides, Paecilomyces lecythidis, and Sporothrix stenoceras.</title>
        <authorList>
            <person name="Aylward J."/>
            <person name="Wilson A.M."/>
            <person name="Visagie C.M."/>
            <person name="Spraker J."/>
            <person name="Barnes I."/>
            <person name="Buitendag C."/>
            <person name="Ceriani C."/>
            <person name="Del Mar Angel L."/>
            <person name="du Plessis D."/>
            <person name="Fuchs T."/>
            <person name="Gasser K."/>
            <person name="Kramer D."/>
            <person name="Li W."/>
            <person name="Munsamy K."/>
            <person name="Piso A."/>
            <person name="Price J.L."/>
            <person name="Sonnekus B."/>
            <person name="Thomas C."/>
            <person name="van der Nest A."/>
            <person name="van Dijk A."/>
            <person name="van Heerden A."/>
            <person name="van Vuuren N."/>
            <person name="Yilmaz N."/>
            <person name="Duong T.A."/>
            <person name="van der Merwe N.A."/>
            <person name="Wingfield M.J."/>
            <person name="Wingfield B.D."/>
        </authorList>
    </citation>
    <scope>NUCLEOTIDE SEQUENCE [LARGE SCALE GENOMIC DNA]</scope>
    <source>
        <strain evidence="4 5">CMW 5346</strain>
    </source>
</reference>
<keyword evidence="2" id="KW-1133">Transmembrane helix</keyword>
<keyword evidence="2" id="KW-0472">Membrane</keyword>
<accession>A0ABR3Z2S7</accession>
<feature type="transmembrane region" description="Helical" evidence="2">
    <location>
        <begin position="260"/>
        <end position="282"/>
    </location>
</feature>
<proteinExistence type="predicted"/>
<evidence type="ECO:0000313" key="4">
    <source>
        <dbReference type="EMBL" id="KAL1894858.1"/>
    </source>
</evidence>
<dbReference type="Pfam" id="PF23584">
    <property type="entry name" value="DUF7136"/>
    <property type="match status" value="1"/>
</dbReference>
<keyword evidence="5" id="KW-1185">Reference proteome</keyword>
<evidence type="ECO:0000313" key="5">
    <source>
        <dbReference type="Proteomes" id="UP001583186"/>
    </source>
</evidence>
<dbReference type="EMBL" id="JAWCUI010000030">
    <property type="protein sequence ID" value="KAL1894858.1"/>
    <property type="molecule type" value="Genomic_DNA"/>
</dbReference>
<evidence type="ECO:0000259" key="3">
    <source>
        <dbReference type="Pfam" id="PF23584"/>
    </source>
</evidence>
<feature type="region of interest" description="Disordered" evidence="1">
    <location>
        <begin position="228"/>
        <end position="249"/>
    </location>
</feature>
<organism evidence="4 5">
    <name type="scientific">Sporothrix stenoceras</name>
    <dbReference type="NCBI Taxonomy" id="5173"/>
    <lineage>
        <taxon>Eukaryota</taxon>
        <taxon>Fungi</taxon>
        <taxon>Dikarya</taxon>
        <taxon>Ascomycota</taxon>
        <taxon>Pezizomycotina</taxon>
        <taxon>Sordariomycetes</taxon>
        <taxon>Sordariomycetidae</taxon>
        <taxon>Ophiostomatales</taxon>
        <taxon>Ophiostomataceae</taxon>
        <taxon>Sporothrix</taxon>
    </lineage>
</organism>
<dbReference type="Proteomes" id="UP001583186">
    <property type="component" value="Unassembled WGS sequence"/>
</dbReference>
<comment type="caution">
    <text evidence="4">The sequence shown here is derived from an EMBL/GenBank/DDBJ whole genome shotgun (WGS) entry which is preliminary data.</text>
</comment>
<dbReference type="InterPro" id="IPR055560">
    <property type="entry name" value="DUF7136"/>
</dbReference>
<protein>
    <recommendedName>
        <fullName evidence="3">DUF7136 domain-containing protein</fullName>
    </recommendedName>
</protein>
<feature type="domain" description="DUF7136" evidence="3">
    <location>
        <begin position="13"/>
        <end position="232"/>
    </location>
</feature>
<gene>
    <name evidence="4" type="ORF">Sste5346_005545</name>
</gene>
<evidence type="ECO:0000256" key="2">
    <source>
        <dbReference type="SAM" id="Phobius"/>
    </source>
</evidence>
<evidence type="ECO:0000256" key="1">
    <source>
        <dbReference type="SAM" id="MobiDB-lite"/>
    </source>
</evidence>
<keyword evidence="2" id="KW-0812">Transmembrane</keyword>
<sequence length="283" mass="29495">MGETITDVGDSFTPGHVNLNLVFPLNETYAVLDAPLPIVFSVNRPDLATLLQLQLNYTLLYADNYATEFGFSEVIDFGNGSTPALTTSSLTNGTDMFFVHYAPDLVNKTGHFMVACSMYYILGVVLGGVYGDEPVVLGYPSFYNAYFSLGAGGAPAVVPSMSTSNSMNATDCVDHASWSMHFDIIDSTVQNGTTYAVIDGQSYLFGPLQCGAEVDPATAANISAATASGGSATTPTQSPSSSSATNAAGPAVMPRSTAHVMGIAVLVMVFSVAFIGEGVLVVL</sequence>